<feature type="region of interest" description="Disordered" evidence="1">
    <location>
        <begin position="170"/>
        <end position="194"/>
    </location>
</feature>
<organism evidence="2 3">
    <name type="scientific">Tilletia indica</name>
    <dbReference type="NCBI Taxonomy" id="43049"/>
    <lineage>
        <taxon>Eukaryota</taxon>
        <taxon>Fungi</taxon>
        <taxon>Dikarya</taxon>
        <taxon>Basidiomycota</taxon>
        <taxon>Ustilaginomycotina</taxon>
        <taxon>Exobasidiomycetes</taxon>
        <taxon>Tilletiales</taxon>
        <taxon>Tilletiaceae</taxon>
        <taxon>Tilletia</taxon>
    </lineage>
</organism>
<comment type="caution">
    <text evidence="2">The sequence shown here is derived from an EMBL/GenBank/DDBJ whole genome shotgun (WGS) entry which is preliminary data.</text>
</comment>
<dbReference type="EMBL" id="LWDF02000377">
    <property type="protein sequence ID" value="KAE8249628.1"/>
    <property type="molecule type" value="Genomic_DNA"/>
</dbReference>
<accession>A0A8T8SW52</accession>
<protein>
    <submittedName>
        <fullName evidence="2">Uncharacterized protein</fullName>
    </submittedName>
</protein>
<name>A0A8T8SW52_9BASI</name>
<evidence type="ECO:0000313" key="3">
    <source>
        <dbReference type="Proteomes" id="UP000077521"/>
    </source>
</evidence>
<sequence length="194" mass="21827">MDRNIESRRALAESVTAEIESFRSDNLKVGQEADDRVVCLLERARQEFSDYQNRAQKDFDALNQRAGRSFTDVQEHTSRGVEAVRRERDQDLGRALDRLVTHLRQVASSDDGNATSLLTLLKTCVADVDERCRTTQTAWIHTQTQLLGSNVWALAWPEAARVARNRMPVGEDVGPIHPPGYQPEGSDDRGRLAL</sequence>
<keyword evidence="3" id="KW-1185">Reference proteome</keyword>
<proteinExistence type="predicted"/>
<dbReference type="AlphaFoldDB" id="A0A8T8SW52"/>
<dbReference type="Proteomes" id="UP000077521">
    <property type="component" value="Unassembled WGS sequence"/>
</dbReference>
<evidence type="ECO:0000256" key="1">
    <source>
        <dbReference type="SAM" id="MobiDB-lite"/>
    </source>
</evidence>
<evidence type="ECO:0000313" key="2">
    <source>
        <dbReference type="EMBL" id="KAE8249628.1"/>
    </source>
</evidence>
<reference evidence="2" key="2">
    <citation type="journal article" date="2019" name="IMA Fungus">
        <title>Genome sequencing and comparison of five Tilletia species to identify candidate genes for the detection of regulated species infecting wheat.</title>
        <authorList>
            <person name="Nguyen H.D.T."/>
            <person name="Sultana T."/>
            <person name="Kesanakurti P."/>
            <person name="Hambleton S."/>
        </authorList>
    </citation>
    <scope>NUCLEOTIDE SEQUENCE</scope>
    <source>
        <strain evidence="2">DAOMC 236416</strain>
    </source>
</reference>
<reference evidence="2" key="1">
    <citation type="submission" date="2016-04" db="EMBL/GenBank/DDBJ databases">
        <authorList>
            <person name="Nguyen H.D."/>
            <person name="Samba Siva P."/>
            <person name="Cullis J."/>
            <person name="Levesque C.A."/>
            <person name="Hambleton S."/>
        </authorList>
    </citation>
    <scope>NUCLEOTIDE SEQUENCE</scope>
    <source>
        <strain evidence="2">DAOMC 236416</strain>
    </source>
</reference>
<gene>
    <name evidence="2" type="ORF">A4X13_0g5136</name>
</gene>